<dbReference type="PANTHER" id="PTHR11079">
    <property type="entry name" value="CYTOSINE DEAMINASE FAMILY MEMBER"/>
    <property type="match status" value="1"/>
</dbReference>
<reference evidence="2" key="1">
    <citation type="submission" date="2020-04" db="EMBL/GenBank/DDBJ databases">
        <authorList>
            <person name="Zhang T."/>
        </authorList>
    </citation>
    <scope>NUCLEOTIDE SEQUENCE</scope>
    <source>
        <strain evidence="2">HKST-UBA10</strain>
    </source>
</reference>
<protein>
    <submittedName>
        <fullName evidence="2">Nucleoside deaminase</fullName>
    </submittedName>
</protein>
<dbReference type="InterPro" id="IPR016193">
    <property type="entry name" value="Cytidine_deaminase-like"/>
</dbReference>
<sequence>MTKTDEECLELAIRVAEDTFSKGNYPVGAVLAIDHEIVASAGNEINTKKSYVNHAENFLIINNGVLIAEAYDQGKEISLYSTLEPCIQCLGASVTNHINRIIYIQTDPNGGACNLKHDNIGLWYRETWPNIEQVPFSTKPKEMMINFFKQEIKKGNIKWPTKMLGLLDTKDI</sequence>
<dbReference type="GO" id="GO:0003824">
    <property type="term" value="F:catalytic activity"/>
    <property type="evidence" value="ECO:0007669"/>
    <property type="project" value="InterPro"/>
</dbReference>
<dbReference type="CDD" id="cd01285">
    <property type="entry name" value="nucleoside_deaminase"/>
    <property type="match status" value="1"/>
</dbReference>
<proteinExistence type="predicted"/>
<dbReference type="EMBL" id="JAGQLG010000203">
    <property type="protein sequence ID" value="MCA9382677.1"/>
    <property type="molecule type" value="Genomic_DNA"/>
</dbReference>
<reference evidence="2" key="2">
    <citation type="journal article" date="2021" name="Microbiome">
        <title>Successional dynamics and alternative stable states in a saline activated sludge microbial community over 9 years.</title>
        <authorList>
            <person name="Wang Y."/>
            <person name="Ye J."/>
            <person name="Ju F."/>
            <person name="Liu L."/>
            <person name="Boyd J.A."/>
            <person name="Deng Y."/>
            <person name="Parks D.H."/>
            <person name="Jiang X."/>
            <person name="Yin X."/>
            <person name="Woodcroft B.J."/>
            <person name="Tyson G.W."/>
            <person name="Hugenholtz P."/>
            <person name="Polz M.F."/>
            <person name="Zhang T."/>
        </authorList>
    </citation>
    <scope>NUCLEOTIDE SEQUENCE</scope>
    <source>
        <strain evidence="2">HKST-UBA10</strain>
    </source>
</reference>
<dbReference type="Gene3D" id="3.40.140.10">
    <property type="entry name" value="Cytidine Deaminase, domain 2"/>
    <property type="match status" value="1"/>
</dbReference>
<comment type="caution">
    <text evidence="2">The sequence shown here is derived from an EMBL/GenBank/DDBJ whole genome shotgun (WGS) entry which is preliminary data.</text>
</comment>
<dbReference type="AlphaFoldDB" id="A0A955RIF2"/>
<dbReference type="PANTHER" id="PTHR11079:SF179">
    <property type="entry name" value="TRNA(ADENINE(34)) DEAMINASE, CHLOROPLASTIC"/>
    <property type="match status" value="1"/>
</dbReference>
<feature type="domain" description="CMP/dCMP-type deaminase" evidence="1">
    <location>
        <begin position="3"/>
        <end position="115"/>
    </location>
</feature>
<dbReference type="InterPro" id="IPR002125">
    <property type="entry name" value="CMP_dCMP_dom"/>
</dbReference>
<dbReference type="PROSITE" id="PS51747">
    <property type="entry name" value="CYT_DCMP_DEAMINASES_2"/>
    <property type="match status" value="1"/>
</dbReference>
<gene>
    <name evidence="2" type="ORF">KC660_04720</name>
</gene>
<dbReference type="SUPFAM" id="SSF53927">
    <property type="entry name" value="Cytidine deaminase-like"/>
    <property type="match status" value="1"/>
</dbReference>
<name>A0A955RIF2_9BACT</name>
<dbReference type="Pfam" id="PF00383">
    <property type="entry name" value="dCMP_cyt_deam_1"/>
    <property type="match status" value="1"/>
</dbReference>
<accession>A0A955RIF2</accession>
<evidence type="ECO:0000259" key="1">
    <source>
        <dbReference type="PROSITE" id="PS51747"/>
    </source>
</evidence>
<dbReference type="Proteomes" id="UP000782843">
    <property type="component" value="Unassembled WGS sequence"/>
</dbReference>
<evidence type="ECO:0000313" key="3">
    <source>
        <dbReference type="Proteomes" id="UP000782843"/>
    </source>
</evidence>
<evidence type="ECO:0000313" key="2">
    <source>
        <dbReference type="EMBL" id="MCA9382677.1"/>
    </source>
</evidence>
<organism evidence="2 3">
    <name type="scientific">Candidatus Dojkabacteria bacterium</name>
    <dbReference type="NCBI Taxonomy" id="2099670"/>
    <lineage>
        <taxon>Bacteria</taxon>
        <taxon>Candidatus Dojkabacteria</taxon>
    </lineage>
</organism>